<dbReference type="PANTHER" id="PTHR11319">
    <property type="entry name" value="G PROTEIN-COUPLED RECEPTOR-RELATED"/>
    <property type="match status" value="1"/>
</dbReference>
<dbReference type="InterPro" id="IPR039448">
    <property type="entry name" value="Beta_helix"/>
</dbReference>
<dbReference type="EMBL" id="AP025591">
    <property type="protein sequence ID" value="BDG01496.1"/>
    <property type="molecule type" value="Genomic_DNA"/>
</dbReference>
<dbReference type="Pfam" id="PF13229">
    <property type="entry name" value="Beta_helix"/>
    <property type="match status" value="1"/>
</dbReference>
<organism evidence="3 4">
    <name type="scientific">Anaeromyxobacter oryzae</name>
    <dbReference type="NCBI Taxonomy" id="2918170"/>
    <lineage>
        <taxon>Bacteria</taxon>
        <taxon>Pseudomonadati</taxon>
        <taxon>Myxococcota</taxon>
        <taxon>Myxococcia</taxon>
        <taxon>Myxococcales</taxon>
        <taxon>Cystobacterineae</taxon>
        <taxon>Anaeromyxobacteraceae</taxon>
        <taxon>Anaeromyxobacter</taxon>
    </lineage>
</organism>
<name>A0ABM7WPW4_9BACT</name>
<dbReference type="InterPro" id="IPR006626">
    <property type="entry name" value="PbH1"/>
</dbReference>
<gene>
    <name evidence="3" type="ORF">AMOR_04920</name>
</gene>
<dbReference type="InterPro" id="IPR022441">
    <property type="entry name" value="Para_beta_helix_rpt-2"/>
</dbReference>
<dbReference type="NCBIfam" id="TIGR03804">
    <property type="entry name" value="para_beta_helix"/>
    <property type="match status" value="1"/>
</dbReference>
<dbReference type="PANTHER" id="PTHR11319:SF35">
    <property type="entry name" value="OUTER MEMBRANE PROTEIN PMPC-RELATED"/>
    <property type="match status" value="1"/>
</dbReference>
<evidence type="ECO:0000259" key="2">
    <source>
        <dbReference type="Pfam" id="PF13229"/>
    </source>
</evidence>
<proteinExistence type="predicted"/>
<evidence type="ECO:0000256" key="1">
    <source>
        <dbReference type="SAM" id="MobiDB-lite"/>
    </source>
</evidence>
<dbReference type="InterPro" id="IPR059226">
    <property type="entry name" value="Choice_anch_Q_dom"/>
</dbReference>
<dbReference type="InterPro" id="IPR011050">
    <property type="entry name" value="Pectin_lyase_fold/virulence"/>
</dbReference>
<dbReference type="Gene3D" id="2.160.20.10">
    <property type="entry name" value="Single-stranded right-handed beta-helix, Pectin lyase-like"/>
    <property type="match status" value="1"/>
</dbReference>
<dbReference type="NCBIfam" id="NF041518">
    <property type="entry name" value="choice_anch_Q"/>
    <property type="match status" value="1"/>
</dbReference>
<evidence type="ECO:0000313" key="3">
    <source>
        <dbReference type="EMBL" id="BDG01496.1"/>
    </source>
</evidence>
<dbReference type="SMART" id="SM00710">
    <property type="entry name" value="PbH1"/>
    <property type="match status" value="4"/>
</dbReference>
<evidence type="ECO:0000313" key="4">
    <source>
        <dbReference type="Proteomes" id="UP001162891"/>
    </source>
</evidence>
<accession>A0ABM7WPW4</accession>
<feature type="region of interest" description="Disordered" evidence="1">
    <location>
        <begin position="1"/>
        <end position="29"/>
    </location>
</feature>
<sequence>MRSFAVPPTVHGSGPDLSRRRSARPSPPGSGLAVAAALVAACSASGAPAVRAVPLPTCDAPARLADVSTPTTVVGDGTPASCTAAALQAAAAAGGTIVFACGPSPVTITVSSAIVFRKETVLDGGGLVTLSGGGTSRILFLDSSYDQATPRLTVQRLVFRDGMGPATGDDTAVGGGAIYRDGGSLTVVSCTFENDRARAAGQDAAGGAIYGFGGGETVIVESTFTGNSASNGGAIGSLNADLVVVNSAFTGNAASGSGGNPGQGGCGGAIYMDGTREKAILCGVRIAGNAAGGLGGGVFRVSNDATGSFTMNASIVDANRVTPADAGNAGGLYLQGLRLTITNSTISRNQAFHNGGVWIHGGEAFLANATIAENVAYGTNGGGIWLSGSPNGTLLNCTIANNHATGQDVVAGAIFGAGLALQNTLVSWNTAMWSPGCDVTHGDAGGDLQWPEGALCTRGLTVADPLLGSLGLDGGPTETMLPGAESPARARGHGCPATDQRGQPRAAACTAGAVEVP</sequence>
<dbReference type="RefSeq" id="WP_248358080.1">
    <property type="nucleotide sequence ID" value="NZ_AP025591.1"/>
</dbReference>
<dbReference type="SUPFAM" id="SSF51126">
    <property type="entry name" value="Pectin lyase-like"/>
    <property type="match status" value="1"/>
</dbReference>
<feature type="region of interest" description="Disordered" evidence="1">
    <location>
        <begin position="483"/>
        <end position="517"/>
    </location>
</feature>
<protein>
    <recommendedName>
        <fullName evidence="2">Right handed beta helix domain-containing protein</fullName>
    </recommendedName>
</protein>
<dbReference type="Proteomes" id="UP001162891">
    <property type="component" value="Chromosome"/>
</dbReference>
<dbReference type="InterPro" id="IPR012334">
    <property type="entry name" value="Pectin_lyas_fold"/>
</dbReference>
<keyword evidence="4" id="KW-1185">Reference proteome</keyword>
<feature type="domain" description="Right handed beta helix" evidence="2">
    <location>
        <begin position="335"/>
        <end position="406"/>
    </location>
</feature>
<reference evidence="4" key="1">
    <citation type="journal article" date="2022" name="Int. J. Syst. Evol. Microbiol.">
        <title>Anaeromyxobacter oryzae sp. nov., Anaeromyxobacter diazotrophicus sp. nov. and Anaeromyxobacter paludicola sp. nov., isolated from paddy soils.</title>
        <authorList>
            <person name="Itoh H."/>
            <person name="Xu Z."/>
            <person name="Mise K."/>
            <person name="Masuda Y."/>
            <person name="Ushijima N."/>
            <person name="Hayakawa C."/>
            <person name="Shiratori Y."/>
            <person name="Senoo K."/>
        </authorList>
    </citation>
    <scope>NUCLEOTIDE SEQUENCE [LARGE SCALE GENOMIC DNA]</scope>
    <source>
        <strain evidence="4">Red232</strain>
    </source>
</reference>